<gene>
    <name evidence="2" type="ORF">TEOVI_000712700</name>
</gene>
<sequence>MHSSPATSQDGFLLDFSLYRVAKYIRLLGYNAVCDSQLFRRDMVNRAVKDNLVLVTSSCALIEQAKAHNRTVQKHRSVIGGGKTVVAYDSDGESIYSEGDDDMREITFYELAHPTADNFFTLMVDAIRTLGLLYRRDRIFSRCVMCNEVLVEVVKEDVKEDVHPKVYEVYDAFTRCPACRKVFWGVDNGKVINYTAFRTLETLQRLFEAAMGPDLRPPRISHLCYFRSFPRRVHSTVFSYLSDADLRVLSVVVPKLKDLSDAVKKRSQSVR</sequence>
<reference evidence="2" key="1">
    <citation type="submission" date="2016-09" db="EMBL/GenBank/DDBJ databases">
        <authorList>
            <person name="Hebert L."/>
            <person name="Moumen B."/>
        </authorList>
    </citation>
    <scope>NUCLEOTIDE SEQUENCE [LARGE SCALE GENOMIC DNA]</scope>
    <source>
        <strain evidence="2">OVI</strain>
    </source>
</reference>
<dbReference type="RefSeq" id="XP_067077704.1">
    <property type="nucleotide sequence ID" value="XM_067221603.1"/>
</dbReference>
<name>A0A1G4I368_TRYEQ</name>
<organism evidence="2 3">
    <name type="scientific">Trypanosoma equiperdum</name>
    <dbReference type="NCBI Taxonomy" id="5694"/>
    <lineage>
        <taxon>Eukaryota</taxon>
        <taxon>Discoba</taxon>
        <taxon>Euglenozoa</taxon>
        <taxon>Kinetoplastea</taxon>
        <taxon>Metakinetoplastina</taxon>
        <taxon>Trypanosomatida</taxon>
        <taxon>Trypanosomatidae</taxon>
        <taxon>Trypanosoma</taxon>
    </lineage>
</organism>
<dbReference type="PANTHER" id="PTHR39081:SF1">
    <property type="entry name" value="MUT7-C RNASE DOMAIN-CONTAINING PROTEIN"/>
    <property type="match status" value="1"/>
</dbReference>
<evidence type="ECO:0000313" key="2">
    <source>
        <dbReference type="EMBL" id="SCU66240.1"/>
    </source>
</evidence>
<dbReference type="PANTHER" id="PTHR39081">
    <property type="entry name" value="MUT7-C DOMAIN-CONTAINING PROTEIN"/>
    <property type="match status" value="1"/>
</dbReference>
<feature type="domain" description="Mut7-C RNAse" evidence="1">
    <location>
        <begin position="11"/>
        <end position="185"/>
    </location>
</feature>
<dbReference type="VEuPathDB" id="TriTrypDB:TEOVI_000712700"/>
<evidence type="ECO:0000313" key="3">
    <source>
        <dbReference type="Proteomes" id="UP000195570"/>
    </source>
</evidence>
<accession>A0A1G4I368</accession>
<dbReference type="Pfam" id="PF01927">
    <property type="entry name" value="Mut7-C"/>
    <property type="match status" value="1"/>
</dbReference>
<comment type="caution">
    <text evidence="2">The sequence shown here is derived from an EMBL/GenBank/DDBJ whole genome shotgun (WGS) entry which is preliminary data.</text>
</comment>
<dbReference type="InterPro" id="IPR002782">
    <property type="entry name" value="Mut7-C_RNAse_dom"/>
</dbReference>
<evidence type="ECO:0000259" key="1">
    <source>
        <dbReference type="Pfam" id="PF01927"/>
    </source>
</evidence>
<dbReference type="Proteomes" id="UP000195570">
    <property type="component" value="Unassembled WGS sequence"/>
</dbReference>
<dbReference type="EMBL" id="CZPT02000526">
    <property type="protein sequence ID" value="SCU66240.1"/>
    <property type="molecule type" value="Genomic_DNA"/>
</dbReference>
<keyword evidence="3" id="KW-1185">Reference proteome</keyword>
<proteinExistence type="predicted"/>
<dbReference type="GeneID" id="92381061"/>
<protein>
    <submittedName>
        <fullName evidence="2">Mut7-C RNAse domain containing protein, putative</fullName>
    </submittedName>
</protein>
<dbReference type="AlphaFoldDB" id="A0A1G4I368"/>